<dbReference type="Proteomes" id="UP000014568">
    <property type="component" value="Unassembled WGS sequence"/>
</dbReference>
<dbReference type="GO" id="GO:0005886">
    <property type="term" value="C:plasma membrane"/>
    <property type="evidence" value="ECO:0007669"/>
    <property type="project" value="TreeGrafter"/>
</dbReference>
<dbReference type="GO" id="GO:0043164">
    <property type="term" value="P:Gram-negative-bacterium-type cell wall biogenesis"/>
    <property type="evidence" value="ECO:0007669"/>
    <property type="project" value="TreeGrafter"/>
</dbReference>
<evidence type="ECO:0000256" key="1">
    <source>
        <dbReference type="SAM" id="Phobius"/>
    </source>
</evidence>
<evidence type="ECO:0000259" key="2">
    <source>
        <dbReference type="Pfam" id="PF02698"/>
    </source>
</evidence>
<feature type="domain" description="DUF218" evidence="2">
    <location>
        <begin position="132"/>
        <end position="277"/>
    </location>
</feature>
<keyword evidence="1" id="KW-0472">Membrane</keyword>
<dbReference type="InterPro" id="IPR051599">
    <property type="entry name" value="Cell_Envelope_Assoc"/>
</dbReference>
<dbReference type="Gene3D" id="3.40.50.620">
    <property type="entry name" value="HUPs"/>
    <property type="match status" value="1"/>
</dbReference>
<sequence length="288" mass="32342">MQGKPKVLSCMCRSAKDITNLTMSQIHHTASLLLRSIVFTLGLVLFLDGLILILNGKIHLGIILPILIGIGLCIYVLYDQKIQYKLKNHQSIARLYRYAKTGFMLWLCSVIIFFLYLAKNIEHVQPHKEIKAMLVLGSGIINNQPTPALAARLDQAAQLHQQYPQALIIVTGGVGYAKQYSEAEVMSDYLQHKHHIAAQHIALEAQSTSTELNLKNSQAILKQHQLSPSSNIAIVTSDFHTLRAAAIARKQGYQDIHVVSAPTPLSIRYNAWLREYFAYLSGWILNEY</sequence>
<organism evidence="3 4">
    <name type="scientific">Acinetobacter rudis CIP 110305</name>
    <dbReference type="NCBI Taxonomy" id="421052"/>
    <lineage>
        <taxon>Bacteria</taxon>
        <taxon>Pseudomonadati</taxon>
        <taxon>Pseudomonadota</taxon>
        <taxon>Gammaproteobacteria</taxon>
        <taxon>Moraxellales</taxon>
        <taxon>Moraxellaceae</taxon>
        <taxon>Acinetobacter</taxon>
    </lineage>
</organism>
<feature type="transmembrane region" description="Helical" evidence="1">
    <location>
        <begin position="60"/>
        <end position="78"/>
    </location>
</feature>
<dbReference type="Pfam" id="PF02698">
    <property type="entry name" value="DUF218"/>
    <property type="match status" value="1"/>
</dbReference>
<dbReference type="eggNOG" id="COG1434">
    <property type="taxonomic scope" value="Bacteria"/>
</dbReference>
<proteinExistence type="predicted"/>
<dbReference type="InterPro" id="IPR014729">
    <property type="entry name" value="Rossmann-like_a/b/a_fold"/>
</dbReference>
<dbReference type="CDD" id="cd06259">
    <property type="entry name" value="YdcF-like"/>
    <property type="match status" value="1"/>
</dbReference>
<dbReference type="PANTHER" id="PTHR30336">
    <property type="entry name" value="INNER MEMBRANE PROTEIN, PROBABLE PERMEASE"/>
    <property type="match status" value="1"/>
</dbReference>
<dbReference type="EMBL" id="ATGI01000035">
    <property type="protein sequence ID" value="EPF70862.1"/>
    <property type="molecule type" value="Genomic_DNA"/>
</dbReference>
<dbReference type="PATRIC" id="fig|421052.3.peg.2837"/>
<feature type="transmembrane region" description="Helical" evidence="1">
    <location>
        <begin position="98"/>
        <end position="118"/>
    </location>
</feature>
<dbReference type="AlphaFoldDB" id="S3MTD9"/>
<evidence type="ECO:0000313" key="4">
    <source>
        <dbReference type="Proteomes" id="UP000014568"/>
    </source>
</evidence>
<dbReference type="GO" id="GO:0000270">
    <property type="term" value="P:peptidoglycan metabolic process"/>
    <property type="evidence" value="ECO:0007669"/>
    <property type="project" value="TreeGrafter"/>
</dbReference>
<gene>
    <name evidence="3" type="ORF">F945_02901</name>
</gene>
<accession>S3MTD9</accession>
<dbReference type="HOGENOM" id="CLU_051474_2_2_6"/>
<feature type="transmembrane region" description="Helical" evidence="1">
    <location>
        <begin position="32"/>
        <end position="54"/>
    </location>
</feature>
<protein>
    <recommendedName>
        <fullName evidence="2">DUF218 domain-containing protein</fullName>
    </recommendedName>
</protein>
<dbReference type="PANTHER" id="PTHR30336:SF4">
    <property type="entry name" value="ENVELOPE BIOGENESIS FACTOR ELYC"/>
    <property type="match status" value="1"/>
</dbReference>
<keyword evidence="1" id="KW-0812">Transmembrane</keyword>
<dbReference type="STRING" id="632955.GCA_000829675_00892"/>
<comment type="caution">
    <text evidence="3">The sequence shown here is derived from an EMBL/GenBank/DDBJ whole genome shotgun (WGS) entry which is preliminary data.</text>
</comment>
<dbReference type="InterPro" id="IPR003848">
    <property type="entry name" value="DUF218"/>
</dbReference>
<name>S3MTD9_9GAMM</name>
<keyword evidence="4" id="KW-1185">Reference proteome</keyword>
<reference evidence="3 4" key="1">
    <citation type="submission" date="2013-06" db="EMBL/GenBank/DDBJ databases">
        <title>The Genome Sequence of Acinetobacter rudis CIP 110305.</title>
        <authorList>
            <consortium name="The Broad Institute Genome Sequencing Platform"/>
            <consortium name="The Broad Institute Genome Sequencing Center for Infectious Disease"/>
            <person name="Cerqueira G."/>
            <person name="Feldgarden M."/>
            <person name="Courvalin P."/>
            <person name="Perichon B."/>
            <person name="Grillot-Courvalin C."/>
            <person name="Clermont D."/>
            <person name="Rocha E."/>
            <person name="Yoon E.-J."/>
            <person name="Nemec A."/>
            <person name="Young S.K."/>
            <person name="Zeng Q."/>
            <person name="Gargeya S."/>
            <person name="Fitzgerald M."/>
            <person name="Abouelleil A."/>
            <person name="Alvarado L."/>
            <person name="Berlin A.M."/>
            <person name="Chapman S.B."/>
            <person name="Dewar J."/>
            <person name="Goldberg J."/>
            <person name="Griggs A."/>
            <person name="Gujja S."/>
            <person name="Hansen M."/>
            <person name="Howarth C."/>
            <person name="Imamovic A."/>
            <person name="Larimer J."/>
            <person name="McCowan C."/>
            <person name="Murphy C."/>
            <person name="Pearson M."/>
            <person name="Priest M."/>
            <person name="Roberts A."/>
            <person name="Saif S."/>
            <person name="Shea T."/>
            <person name="Sykes S."/>
            <person name="Wortman J."/>
            <person name="Nusbaum C."/>
            <person name="Birren B."/>
        </authorList>
    </citation>
    <scope>NUCLEOTIDE SEQUENCE [LARGE SCALE GENOMIC DNA]</scope>
    <source>
        <strain evidence="3 4">CIP 110305</strain>
    </source>
</reference>
<keyword evidence="1" id="KW-1133">Transmembrane helix</keyword>
<evidence type="ECO:0000313" key="3">
    <source>
        <dbReference type="EMBL" id="EPF70862.1"/>
    </source>
</evidence>